<proteinExistence type="predicted"/>
<evidence type="ECO:0000313" key="2">
    <source>
        <dbReference type="EMBL" id="KAL0014311.1"/>
    </source>
</evidence>
<feature type="compositionally biased region" description="Basic and acidic residues" evidence="1">
    <location>
        <begin position="171"/>
        <end position="194"/>
    </location>
</feature>
<dbReference type="Proteomes" id="UP001459277">
    <property type="component" value="Unassembled WGS sequence"/>
</dbReference>
<evidence type="ECO:0008006" key="4">
    <source>
        <dbReference type="Google" id="ProtNLM"/>
    </source>
</evidence>
<reference evidence="2 3" key="1">
    <citation type="submission" date="2024-01" db="EMBL/GenBank/DDBJ databases">
        <title>A telomere-to-telomere, gap-free genome of sweet tea (Lithocarpus litseifolius).</title>
        <authorList>
            <person name="Zhou J."/>
        </authorList>
    </citation>
    <scope>NUCLEOTIDE SEQUENCE [LARGE SCALE GENOMIC DNA]</scope>
    <source>
        <strain evidence="2">Zhou-2022a</strain>
        <tissue evidence="2">Leaf</tissue>
    </source>
</reference>
<dbReference type="InterPro" id="IPR040256">
    <property type="entry name" value="At4g02000-like"/>
</dbReference>
<dbReference type="EMBL" id="JAZDWU010000001">
    <property type="protein sequence ID" value="KAL0014311.1"/>
    <property type="molecule type" value="Genomic_DNA"/>
</dbReference>
<feature type="compositionally biased region" description="Gly residues" evidence="1">
    <location>
        <begin position="338"/>
        <end position="347"/>
    </location>
</feature>
<keyword evidence="3" id="KW-1185">Reference proteome</keyword>
<evidence type="ECO:0000313" key="3">
    <source>
        <dbReference type="Proteomes" id="UP001459277"/>
    </source>
</evidence>
<sequence>MTLPSQLPSGNLGGLSEINSLVIYEECTSRLLSLNGIWRRNLCRIQKPKYFPKVKRRPSRASESSMAVWIRLPELPFEYYEGSVLREIESVIRPVLLVDTHIASETRGQYARLCVQINLGKPLVRLLHIGKLDQLVLYEGLNFLCVSCGRVDHRTESCPYTVRSPEGINSTRKETDATGDDKGAKPNAGERTEPMSEAQEGSFGTWMLVTRKKKDKGQQQKEGAHFSSFTSTRESSPTRSLGFTTTSPNQKDNGRATCDKFVGHTMMERSLFASAPIADRTHNPSSKRVTRDERNILRGSTGAKNQKLRTDNTKHRVSRKPIMVDKGNPTQKWESYQGKGGWRCQGF</sequence>
<protein>
    <recommendedName>
        <fullName evidence="4">DUF4283 domain-containing protein</fullName>
    </recommendedName>
</protein>
<evidence type="ECO:0000256" key="1">
    <source>
        <dbReference type="SAM" id="MobiDB-lite"/>
    </source>
</evidence>
<feature type="region of interest" description="Disordered" evidence="1">
    <location>
        <begin position="159"/>
        <end position="257"/>
    </location>
</feature>
<organism evidence="2 3">
    <name type="scientific">Lithocarpus litseifolius</name>
    <dbReference type="NCBI Taxonomy" id="425828"/>
    <lineage>
        <taxon>Eukaryota</taxon>
        <taxon>Viridiplantae</taxon>
        <taxon>Streptophyta</taxon>
        <taxon>Embryophyta</taxon>
        <taxon>Tracheophyta</taxon>
        <taxon>Spermatophyta</taxon>
        <taxon>Magnoliopsida</taxon>
        <taxon>eudicotyledons</taxon>
        <taxon>Gunneridae</taxon>
        <taxon>Pentapetalae</taxon>
        <taxon>rosids</taxon>
        <taxon>fabids</taxon>
        <taxon>Fagales</taxon>
        <taxon>Fagaceae</taxon>
        <taxon>Lithocarpus</taxon>
    </lineage>
</organism>
<comment type="caution">
    <text evidence="2">The sequence shown here is derived from an EMBL/GenBank/DDBJ whole genome shotgun (WGS) entry which is preliminary data.</text>
</comment>
<dbReference type="PANTHER" id="PTHR31286">
    <property type="entry name" value="GLYCINE-RICH CELL WALL STRUCTURAL PROTEIN 1.8-LIKE"/>
    <property type="match status" value="1"/>
</dbReference>
<dbReference type="PANTHER" id="PTHR31286:SF99">
    <property type="entry name" value="DUF4283 DOMAIN-CONTAINING PROTEIN"/>
    <property type="match status" value="1"/>
</dbReference>
<gene>
    <name evidence="2" type="ORF">SO802_001380</name>
</gene>
<dbReference type="AlphaFoldDB" id="A0AAW2DZF3"/>
<feature type="region of interest" description="Disordered" evidence="1">
    <location>
        <begin position="323"/>
        <end position="347"/>
    </location>
</feature>
<name>A0AAW2DZF3_9ROSI</name>
<feature type="compositionally biased region" description="Polar residues" evidence="1">
    <location>
        <begin position="227"/>
        <end position="251"/>
    </location>
</feature>
<accession>A0AAW2DZF3</accession>